<dbReference type="AlphaFoldDB" id="A0A840IYB7"/>
<sequence>MTDEVLLLDLLNSTPVVDGQPRDDLADAAAGHRWLAEHGQPAGDREWHALLDVRSVLQEIVRGQGKPLRLKPFVAGVRYTAALEGEGVEWSLDLPEGRSAAARAALAWDALRVSSPGRLRPCANEECRLFLIDHSKPNRARWCSMAVCGNRMKARRHYQRTRTASAD</sequence>
<comment type="caution">
    <text evidence="2">The sequence shown here is derived from an EMBL/GenBank/DDBJ whole genome shotgun (WGS) entry which is preliminary data.</text>
</comment>
<organism evidence="2 3">
    <name type="scientific">Amycolatopsis jiangsuensis</name>
    <dbReference type="NCBI Taxonomy" id="1181879"/>
    <lineage>
        <taxon>Bacteria</taxon>
        <taxon>Bacillati</taxon>
        <taxon>Actinomycetota</taxon>
        <taxon>Actinomycetes</taxon>
        <taxon>Pseudonocardiales</taxon>
        <taxon>Pseudonocardiaceae</taxon>
        <taxon>Amycolatopsis</taxon>
    </lineage>
</organism>
<dbReference type="Proteomes" id="UP000581769">
    <property type="component" value="Unassembled WGS sequence"/>
</dbReference>
<dbReference type="Pfam" id="PF11706">
    <property type="entry name" value="zf-CGNR"/>
    <property type="match status" value="1"/>
</dbReference>
<dbReference type="SUPFAM" id="SSF160904">
    <property type="entry name" value="Jann2411-like"/>
    <property type="match status" value="1"/>
</dbReference>
<dbReference type="InterPro" id="IPR021005">
    <property type="entry name" value="Znf_CGNR"/>
</dbReference>
<dbReference type="PANTHER" id="PTHR35525:SF3">
    <property type="entry name" value="BLL6575 PROTEIN"/>
    <property type="match status" value="1"/>
</dbReference>
<keyword evidence="3" id="KW-1185">Reference proteome</keyword>
<dbReference type="InterPro" id="IPR023286">
    <property type="entry name" value="ABATE_dom_sf"/>
</dbReference>
<evidence type="ECO:0000259" key="1">
    <source>
        <dbReference type="Pfam" id="PF11706"/>
    </source>
</evidence>
<dbReference type="RefSeq" id="WP_184781638.1">
    <property type="nucleotide sequence ID" value="NZ_JACHMG010000001.1"/>
</dbReference>
<dbReference type="Gene3D" id="1.10.3300.10">
    <property type="entry name" value="Jann2411-like domain"/>
    <property type="match status" value="1"/>
</dbReference>
<evidence type="ECO:0000313" key="2">
    <source>
        <dbReference type="EMBL" id="MBB4686840.1"/>
    </source>
</evidence>
<name>A0A840IYB7_9PSEU</name>
<dbReference type="EMBL" id="JACHMG010000001">
    <property type="protein sequence ID" value="MBB4686840.1"/>
    <property type="molecule type" value="Genomic_DNA"/>
</dbReference>
<proteinExistence type="predicted"/>
<dbReference type="PANTHER" id="PTHR35525">
    <property type="entry name" value="BLL6575 PROTEIN"/>
    <property type="match status" value="1"/>
</dbReference>
<reference evidence="2 3" key="1">
    <citation type="submission" date="2020-08" db="EMBL/GenBank/DDBJ databases">
        <title>Sequencing the genomes of 1000 actinobacteria strains.</title>
        <authorList>
            <person name="Klenk H.-P."/>
        </authorList>
    </citation>
    <scope>NUCLEOTIDE SEQUENCE [LARGE SCALE GENOMIC DNA]</scope>
    <source>
        <strain evidence="2 3">DSM 45859</strain>
    </source>
</reference>
<feature type="domain" description="Zinc finger CGNR" evidence="1">
    <location>
        <begin position="118"/>
        <end position="160"/>
    </location>
</feature>
<dbReference type="Pfam" id="PF07336">
    <property type="entry name" value="ABATE"/>
    <property type="match status" value="1"/>
</dbReference>
<evidence type="ECO:0000313" key="3">
    <source>
        <dbReference type="Proteomes" id="UP000581769"/>
    </source>
</evidence>
<gene>
    <name evidence="2" type="ORF">BJY18_004325</name>
</gene>
<dbReference type="InterPro" id="IPR010852">
    <property type="entry name" value="ABATE"/>
</dbReference>
<accession>A0A840IYB7</accession>
<protein>
    <recommendedName>
        <fullName evidence="1">Zinc finger CGNR domain-containing protein</fullName>
    </recommendedName>
</protein>